<dbReference type="InterPro" id="IPR019745">
    <property type="entry name" value="Amyloid_glyco_intracell_CS"/>
</dbReference>
<feature type="region of interest" description="Disordered" evidence="9">
    <location>
        <begin position="419"/>
        <end position="509"/>
    </location>
</feature>
<evidence type="ECO:0000256" key="10">
    <source>
        <dbReference type="SAM" id="Phobius"/>
    </source>
</evidence>
<dbReference type="PRINTS" id="PR00203">
    <property type="entry name" value="AMYLOIDA4"/>
</dbReference>
<feature type="chain" id="PRO_5012066722" evidence="11">
    <location>
        <begin position="22"/>
        <end position="584"/>
    </location>
</feature>
<dbReference type="Pfam" id="PF12924">
    <property type="entry name" value="APP_Cu_bd"/>
    <property type="match status" value="1"/>
</dbReference>
<dbReference type="Proteomes" id="UP000225706">
    <property type="component" value="Unassembled WGS sequence"/>
</dbReference>
<evidence type="ECO:0000313" key="15">
    <source>
        <dbReference type="Proteomes" id="UP000225706"/>
    </source>
</evidence>
<dbReference type="InterPro" id="IPR036176">
    <property type="entry name" value="E2_sf"/>
</dbReference>
<dbReference type="Pfam" id="PF02177">
    <property type="entry name" value="APP_N"/>
    <property type="match status" value="1"/>
</dbReference>
<dbReference type="InterPro" id="IPR019744">
    <property type="entry name" value="APP_CUBD_CS"/>
</dbReference>
<dbReference type="GO" id="GO:0046914">
    <property type="term" value="F:transition metal ion binding"/>
    <property type="evidence" value="ECO:0007669"/>
    <property type="project" value="InterPro"/>
</dbReference>
<dbReference type="PROSITE" id="PS00320">
    <property type="entry name" value="APP_INTRA"/>
    <property type="match status" value="1"/>
</dbReference>
<feature type="transmembrane region" description="Helical" evidence="10">
    <location>
        <begin position="516"/>
        <end position="539"/>
    </location>
</feature>
<feature type="signal peptide" evidence="11">
    <location>
        <begin position="1"/>
        <end position="21"/>
    </location>
</feature>
<dbReference type="SUPFAM" id="SSF89811">
    <property type="entry name" value="Amyloid beta a4 protein copper binding domain (domain 2)"/>
    <property type="match status" value="1"/>
</dbReference>
<feature type="disulfide bond" evidence="8">
    <location>
        <begin position="134"/>
        <end position="164"/>
    </location>
</feature>
<evidence type="ECO:0000256" key="6">
    <source>
        <dbReference type="ARBA" id="ARBA00023157"/>
    </source>
</evidence>
<evidence type="ECO:0000259" key="13">
    <source>
        <dbReference type="PROSITE" id="PS51870"/>
    </source>
</evidence>
<dbReference type="SMART" id="SM00006">
    <property type="entry name" value="A4_EXTRA"/>
    <property type="match status" value="1"/>
</dbReference>
<evidence type="ECO:0000256" key="3">
    <source>
        <dbReference type="ARBA" id="ARBA00022729"/>
    </source>
</evidence>
<keyword evidence="3 11" id="KW-0732">Signal</keyword>
<comment type="caution">
    <text evidence="8">Lacks conserved residue(s) required for the propagation of feature annotation.</text>
</comment>
<comment type="caution">
    <text evidence="14">The sequence shown here is derived from an EMBL/GenBank/DDBJ whole genome shotgun (WGS) entry which is preliminary data.</text>
</comment>
<dbReference type="Pfam" id="PF12925">
    <property type="entry name" value="APP_E2"/>
    <property type="match status" value="1"/>
</dbReference>
<dbReference type="InterPro" id="IPR036454">
    <property type="entry name" value="Amyloid_glyco_heparin-bd_sf"/>
</dbReference>
<evidence type="ECO:0000259" key="12">
    <source>
        <dbReference type="PROSITE" id="PS51869"/>
    </source>
</evidence>
<gene>
    <name evidence="14" type="primary">APLP1</name>
    <name evidence="14" type="ORF">AWC38_SpisGene1512</name>
</gene>
<keyword evidence="7" id="KW-0325">Glycoprotein</keyword>
<dbReference type="SUPFAM" id="SSF109843">
    <property type="entry name" value="CAPPD, an extracellular domain of amyloid beta A4 protein"/>
    <property type="match status" value="1"/>
</dbReference>
<dbReference type="InterPro" id="IPR036669">
    <property type="entry name" value="Amyloid_Cu-bd_sf"/>
</dbReference>
<dbReference type="AlphaFoldDB" id="A0A2B4SWQ0"/>
<evidence type="ECO:0000256" key="8">
    <source>
        <dbReference type="PROSITE-ProRule" id="PRU01217"/>
    </source>
</evidence>
<name>A0A2B4SWQ0_STYPI</name>
<feature type="disulfide bond" evidence="8">
    <location>
        <begin position="148"/>
        <end position="176"/>
    </location>
</feature>
<dbReference type="Pfam" id="PF10515">
    <property type="entry name" value="APP_amyloid"/>
    <property type="match status" value="1"/>
</dbReference>
<dbReference type="InterPro" id="IPR011178">
    <property type="entry name" value="Amyloid_glyco_Cu-bd"/>
</dbReference>
<keyword evidence="5 10" id="KW-0472">Membrane</keyword>
<comment type="similarity">
    <text evidence="8">Belongs to the APP family.</text>
</comment>
<keyword evidence="2 10" id="KW-0812">Transmembrane</keyword>
<evidence type="ECO:0000313" key="14">
    <source>
        <dbReference type="EMBL" id="PFX33619.1"/>
    </source>
</evidence>
<feature type="region of interest" description="GFLD subdomain" evidence="8">
    <location>
        <begin position="31"/>
        <end position="113"/>
    </location>
</feature>
<feature type="compositionally biased region" description="Basic and acidic residues" evidence="9">
    <location>
        <begin position="459"/>
        <end position="472"/>
    </location>
</feature>
<feature type="region of interest" description="CuBD subdomain" evidence="8">
    <location>
        <begin position="121"/>
        <end position="179"/>
    </location>
</feature>
<evidence type="ECO:0000256" key="1">
    <source>
        <dbReference type="ARBA" id="ARBA00004479"/>
    </source>
</evidence>
<feature type="disulfide bond" evidence="8">
    <location>
        <begin position="123"/>
        <end position="177"/>
    </location>
</feature>
<dbReference type="SUPFAM" id="SSF56491">
    <property type="entry name" value="A heparin-binding domain"/>
    <property type="match status" value="1"/>
</dbReference>
<dbReference type="InterPro" id="IPR015849">
    <property type="entry name" value="Amyloid_glyco_heparin-bd"/>
</dbReference>
<dbReference type="InterPro" id="IPR008155">
    <property type="entry name" value="Amyloid_glyco"/>
</dbReference>
<dbReference type="OrthoDB" id="6147836at2759"/>
<keyword evidence="6 8" id="KW-1015">Disulfide bond</keyword>
<dbReference type="PROSITE" id="PS51869">
    <property type="entry name" value="APP_E1"/>
    <property type="match status" value="1"/>
</dbReference>
<evidence type="ECO:0000256" key="2">
    <source>
        <dbReference type="ARBA" id="ARBA00022692"/>
    </source>
</evidence>
<protein>
    <submittedName>
        <fullName evidence="14">Amyloid-like protein 1</fullName>
    </submittedName>
</protein>
<dbReference type="STRING" id="50429.A0A2B4SWQ0"/>
<keyword evidence="4 10" id="KW-1133">Transmembrane helix</keyword>
<feature type="compositionally biased region" description="Acidic residues" evidence="9">
    <location>
        <begin position="489"/>
        <end position="504"/>
    </location>
</feature>
<dbReference type="InterPro" id="IPR019543">
    <property type="entry name" value="APP_amyloid_C"/>
</dbReference>
<reference evidence="15" key="1">
    <citation type="journal article" date="2017" name="bioRxiv">
        <title>Comparative analysis of the genomes of Stylophora pistillata and Acropora digitifera provides evidence for extensive differences between species of corals.</title>
        <authorList>
            <person name="Voolstra C.R."/>
            <person name="Li Y."/>
            <person name="Liew Y.J."/>
            <person name="Baumgarten S."/>
            <person name="Zoccola D."/>
            <person name="Flot J.-F."/>
            <person name="Tambutte S."/>
            <person name="Allemand D."/>
            <person name="Aranda M."/>
        </authorList>
    </citation>
    <scope>NUCLEOTIDE SEQUENCE [LARGE SCALE GENOMIC DNA]</scope>
</reference>
<sequence>MDWSYRKTIFLCLTFVTVGSALVENSNYDELDYDPQVAIKCGKVTRHMDVNTGSWEADKNSTSLCATTMQEILKYCKAIYPSQDVRNVVEGNKEVLVDGSLVTPYRCLVGPFESDALLVPPKCRFEHMHDNSNCLSHDQWHTRASDKCQNEGMIVKDYGVLIPCGTGKFTGVEFVCCPQDASEEVATDAAKIVPISEVVSTSKPTSVLEHLKQAISKFAKHVEGSTIGCDRQKYHERRDKLEETHKAKIQKLIDTWRKSEKRYKLMKTDDEDLAAGSISEDLQTFNKMVNSFGDQAKLERARLKEEHHQCTQIDLNDKKNKALGDFVAALQEEPRDDNKILQAVQRYVRFCTQDRLHNLRYFDYVLKHHPEKAEEARESLQNHLKRINNLVNESMVLLYKLPGIARKFQMELPDWIPKPPALPTEAPTVEKSSAAKDPTDPPSHVGSKPAATDMMAGGEGKHVDEDVPEVKKPFRKPGKTAALKKANDNDDYNDDDEDVAEDENGPFRKNHSRATFSAVIGLSCGALVIMIIIVVAMAMRRTRLSNNTKTVLVDEDGEGTSEKSHLVNMQENGYENPTYRFYDY</sequence>
<feature type="domain" description="E2" evidence="13">
    <location>
        <begin position="217"/>
        <end position="415"/>
    </location>
</feature>
<dbReference type="InterPro" id="IPR024329">
    <property type="entry name" value="Amyloid_glyco_E2_domain"/>
</dbReference>
<evidence type="ECO:0000256" key="11">
    <source>
        <dbReference type="SAM" id="SignalP"/>
    </source>
</evidence>
<dbReference type="Gene3D" id="3.90.570.10">
    <property type="entry name" value="Amyloidogenic glycoprotein, heparin-binding domain"/>
    <property type="match status" value="1"/>
</dbReference>
<comment type="subcellular location">
    <subcellularLocation>
        <location evidence="1">Membrane</location>
        <topology evidence="1">Single-pass type I membrane protein</topology>
    </subcellularLocation>
</comment>
<dbReference type="GO" id="GO:0016020">
    <property type="term" value="C:membrane"/>
    <property type="evidence" value="ECO:0007669"/>
    <property type="project" value="UniProtKB-SubCell"/>
</dbReference>
<dbReference type="GO" id="GO:0008201">
    <property type="term" value="F:heparin binding"/>
    <property type="evidence" value="ECO:0007669"/>
    <property type="project" value="UniProtKB-UniRule"/>
</dbReference>
<accession>A0A2B4SWQ0</accession>
<keyword evidence="15" id="KW-1185">Reference proteome</keyword>
<dbReference type="PANTHER" id="PTHR23103">
    <property type="entry name" value="ALZHEIMER'S DISEASE BETA-AMYLOID RELATED"/>
    <property type="match status" value="1"/>
</dbReference>
<organism evidence="14 15">
    <name type="scientific">Stylophora pistillata</name>
    <name type="common">Smooth cauliflower coral</name>
    <dbReference type="NCBI Taxonomy" id="50429"/>
    <lineage>
        <taxon>Eukaryota</taxon>
        <taxon>Metazoa</taxon>
        <taxon>Cnidaria</taxon>
        <taxon>Anthozoa</taxon>
        <taxon>Hexacorallia</taxon>
        <taxon>Scleractinia</taxon>
        <taxon>Astrocoeniina</taxon>
        <taxon>Pocilloporidae</taxon>
        <taxon>Stylophora</taxon>
    </lineage>
</organism>
<evidence type="ECO:0000256" key="5">
    <source>
        <dbReference type="ARBA" id="ARBA00023136"/>
    </source>
</evidence>
<dbReference type="EMBL" id="LSMT01000010">
    <property type="protein sequence ID" value="PFX33619.1"/>
    <property type="molecule type" value="Genomic_DNA"/>
</dbReference>
<proteinExistence type="inferred from homology"/>
<dbReference type="PROSITE" id="PS00319">
    <property type="entry name" value="APP_CUBD"/>
    <property type="match status" value="1"/>
</dbReference>
<dbReference type="InterPro" id="IPR008154">
    <property type="entry name" value="Amyloid_glyco_extra"/>
</dbReference>
<feature type="domain" description="E1" evidence="12">
    <location>
        <begin position="31"/>
        <end position="179"/>
    </location>
</feature>
<evidence type="ECO:0000256" key="9">
    <source>
        <dbReference type="SAM" id="MobiDB-lite"/>
    </source>
</evidence>
<dbReference type="PROSITE" id="PS51870">
    <property type="entry name" value="APP_E2"/>
    <property type="match status" value="1"/>
</dbReference>
<evidence type="ECO:0000256" key="4">
    <source>
        <dbReference type="ARBA" id="ARBA00022989"/>
    </source>
</evidence>
<dbReference type="PANTHER" id="PTHR23103:SF15">
    <property type="entry name" value="AMYLOID-BETA-LIKE PROTEIN"/>
    <property type="match status" value="1"/>
</dbReference>
<evidence type="ECO:0000256" key="7">
    <source>
        <dbReference type="ARBA" id="ARBA00023180"/>
    </source>
</evidence>
<dbReference type="Gene3D" id="3.30.1490.140">
    <property type="entry name" value="Amyloidogenic glycoprotein, copper-binding domain"/>
    <property type="match status" value="1"/>
</dbReference>
<dbReference type="Gene3D" id="1.20.120.770">
    <property type="entry name" value="Amyloid precursor protein, E2 domain"/>
    <property type="match status" value="1"/>
</dbReference>